<organism evidence="12 13">
    <name type="scientific">Candidatus Methylopumilus universalis</name>
    <dbReference type="NCBI Taxonomy" id="2588536"/>
    <lineage>
        <taxon>Bacteria</taxon>
        <taxon>Pseudomonadati</taxon>
        <taxon>Pseudomonadota</taxon>
        <taxon>Betaproteobacteria</taxon>
        <taxon>Nitrosomonadales</taxon>
        <taxon>Methylophilaceae</taxon>
        <taxon>Candidatus Methylopumilus</taxon>
    </lineage>
</organism>
<dbReference type="InterPro" id="IPR043131">
    <property type="entry name" value="BCAT-like_N"/>
</dbReference>
<evidence type="ECO:0000256" key="1">
    <source>
        <dbReference type="ARBA" id="ARBA00001933"/>
    </source>
</evidence>
<dbReference type="PANTHER" id="PTHR42743">
    <property type="entry name" value="AMINO-ACID AMINOTRANSFERASE"/>
    <property type="match status" value="1"/>
</dbReference>
<dbReference type="Gene3D" id="3.20.10.10">
    <property type="entry name" value="D-amino Acid Aminotransferase, subunit A, domain 2"/>
    <property type="match status" value="1"/>
</dbReference>
<dbReference type="InterPro" id="IPR001544">
    <property type="entry name" value="Aminotrans_IV"/>
</dbReference>
<accession>A0AAX1EZJ9</accession>
<dbReference type="InterPro" id="IPR050571">
    <property type="entry name" value="Class-IV_PLP-Dep_Aminotrnsfr"/>
</dbReference>
<keyword evidence="5" id="KW-0289">Folate biosynthesis</keyword>
<evidence type="ECO:0000313" key="12">
    <source>
        <dbReference type="EMBL" id="QDC41142.1"/>
    </source>
</evidence>
<evidence type="ECO:0000256" key="10">
    <source>
        <dbReference type="RuleBase" id="RU004106"/>
    </source>
</evidence>
<name>A0AAX1EZJ9_9PROT</name>
<comment type="cofactor">
    <cofactor evidence="1 11">
        <name>pyridoxal 5'-phosphate</name>
        <dbReference type="ChEBI" id="CHEBI:597326"/>
    </cofactor>
</comment>
<reference evidence="12 13" key="1">
    <citation type="journal article" date="2019" name="ISME J.">
        <title>Evolution in action: habitat transition from sediment to the pelagial leads to genome streamlining in Methylophilaceae.</title>
        <authorList>
            <person name="Salcher M."/>
            <person name="Schaefle D."/>
            <person name="Kaspar M."/>
            <person name="Neuenschwander S.M."/>
            <person name="Ghai R."/>
        </authorList>
    </citation>
    <scope>NUCLEOTIDE SEQUENCE [LARGE SCALE GENOMIC DNA]</scope>
    <source>
        <strain evidence="12 13">MMS-RVI-51</strain>
    </source>
</reference>
<dbReference type="EC" id="4.1.3.38" evidence="8"/>
<dbReference type="GO" id="GO:0030170">
    <property type="term" value="F:pyridoxal phosphate binding"/>
    <property type="evidence" value="ECO:0007669"/>
    <property type="project" value="InterPro"/>
</dbReference>
<evidence type="ECO:0000256" key="9">
    <source>
        <dbReference type="ARBA" id="ARBA00049529"/>
    </source>
</evidence>
<dbReference type="Pfam" id="PF01063">
    <property type="entry name" value="Aminotran_4"/>
    <property type="match status" value="1"/>
</dbReference>
<comment type="catalytic activity">
    <reaction evidence="9">
        <text>4-amino-4-deoxychorismate = 4-aminobenzoate + pyruvate + H(+)</text>
        <dbReference type="Rhea" id="RHEA:16201"/>
        <dbReference type="ChEBI" id="CHEBI:15361"/>
        <dbReference type="ChEBI" id="CHEBI:15378"/>
        <dbReference type="ChEBI" id="CHEBI:17836"/>
        <dbReference type="ChEBI" id="CHEBI:58406"/>
        <dbReference type="EC" id="4.1.3.38"/>
    </reaction>
</comment>
<sequence>MHNWPFNLSKQFLINGKFQHISPFDRAFQYGDGIFRTFVVENKKPRHWKYHYKKIAQDCLAIKIKPPKEKELLSDIAFLFRSNKKAVGKFIISRGLSERGYKFNKDIVHNRFLIKTKMPSYPKAIFRSGVNLYVCKHKLNPTVLSGVKHLNRLENIMARQEWKSDQYADGILLDSDGNVIECISSNIFMRIGKVIYTPKISDIGIKGVTRELIIKISSQLGFKVKEAIFSLNKLLEADEVLITNSLFGVLQVKKIKNISWKHQDSASLFNQSLESLNT</sequence>
<dbReference type="KEGG" id="muv:FIT94_03520"/>
<dbReference type="GO" id="GO:0005829">
    <property type="term" value="C:cytosol"/>
    <property type="evidence" value="ECO:0007669"/>
    <property type="project" value="TreeGrafter"/>
</dbReference>
<evidence type="ECO:0000313" key="13">
    <source>
        <dbReference type="Proteomes" id="UP000314901"/>
    </source>
</evidence>
<keyword evidence="6 12" id="KW-0456">Lyase</keyword>
<dbReference type="PROSITE" id="PS00770">
    <property type="entry name" value="AA_TRANSFER_CLASS_4"/>
    <property type="match status" value="1"/>
</dbReference>
<protein>
    <recommendedName>
        <fullName evidence="8">aminodeoxychorismate lyase</fullName>
        <ecNumber evidence="8">4.1.3.38</ecNumber>
    </recommendedName>
</protein>
<dbReference type="EMBL" id="CP040953">
    <property type="protein sequence ID" value="QDC41142.1"/>
    <property type="molecule type" value="Genomic_DNA"/>
</dbReference>
<evidence type="ECO:0000256" key="2">
    <source>
        <dbReference type="ARBA" id="ARBA00009320"/>
    </source>
</evidence>
<dbReference type="AlphaFoldDB" id="A0AAX1EZJ9"/>
<dbReference type="InterPro" id="IPR018300">
    <property type="entry name" value="Aminotrans_IV_CS"/>
</dbReference>
<dbReference type="GO" id="GO:0046656">
    <property type="term" value="P:folic acid biosynthetic process"/>
    <property type="evidence" value="ECO:0007669"/>
    <property type="project" value="UniProtKB-KW"/>
</dbReference>
<dbReference type="PANTHER" id="PTHR42743:SF2">
    <property type="entry name" value="AMINODEOXYCHORISMATE LYASE"/>
    <property type="match status" value="1"/>
</dbReference>
<dbReference type="GO" id="GO:0008153">
    <property type="term" value="P:4-aminobenzoate biosynthetic process"/>
    <property type="evidence" value="ECO:0007669"/>
    <property type="project" value="TreeGrafter"/>
</dbReference>
<dbReference type="NCBIfam" id="TIGR03461">
    <property type="entry name" value="pabC_Proteo"/>
    <property type="match status" value="1"/>
</dbReference>
<evidence type="ECO:0000256" key="8">
    <source>
        <dbReference type="ARBA" id="ARBA00035676"/>
    </source>
</evidence>
<comment type="pathway">
    <text evidence="7">Cofactor biosynthesis; tetrahydrofolate biosynthesis; 4-aminobenzoate from chorismate: step 2/2.</text>
</comment>
<proteinExistence type="inferred from homology"/>
<dbReference type="GO" id="GO:0008696">
    <property type="term" value="F:4-amino-4-deoxychorismate lyase activity"/>
    <property type="evidence" value="ECO:0007669"/>
    <property type="project" value="UniProtKB-EC"/>
</dbReference>
<evidence type="ECO:0000256" key="3">
    <source>
        <dbReference type="ARBA" id="ARBA00011738"/>
    </source>
</evidence>
<dbReference type="Proteomes" id="UP000314901">
    <property type="component" value="Chromosome"/>
</dbReference>
<keyword evidence="4 11" id="KW-0663">Pyridoxal phosphate</keyword>
<dbReference type="InterPro" id="IPR043132">
    <property type="entry name" value="BCAT-like_C"/>
</dbReference>
<gene>
    <name evidence="12" type="primary">pabC</name>
    <name evidence="12" type="ORF">FIT94_03520</name>
</gene>
<dbReference type="InterPro" id="IPR017824">
    <property type="entry name" value="Aminodeoxychorismate_lyase_IV"/>
</dbReference>
<dbReference type="FunFam" id="3.20.10.10:FF:000002">
    <property type="entry name" value="D-alanine aminotransferase"/>
    <property type="match status" value="1"/>
</dbReference>
<evidence type="ECO:0000256" key="4">
    <source>
        <dbReference type="ARBA" id="ARBA00022898"/>
    </source>
</evidence>
<evidence type="ECO:0000256" key="5">
    <source>
        <dbReference type="ARBA" id="ARBA00022909"/>
    </source>
</evidence>
<comment type="subunit">
    <text evidence="3">Homodimer.</text>
</comment>
<evidence type="ECO:0000256" key="11">
    <source>
        <dbReference type="RuleBase" id="RU004516"/>
    </source>
</evidence>
<dbReference type="SUPFAM" id="SSF56752">
    <property type="entry name" value="D-aminoacid aminotransferase-like PLP-dependent enzymes"/>
    <property type="match status" value="1"/>
</dbReference>
<dbReference type="Gene3D" id="3.30.470.10">
    <property type="match status" value="1"/>
</dbReference>
<dbReference type="InterPro" id="IPR036038">
    <property type="entry name" value="Aminotransferase-like"/>
</dbReference>
<comment type="similarity">
    <text evidence="2 10">Belongs to the class-IV pyridoxal-phosphate-dependent aminotransferase family.</text>
</comment>
<evidence type="ECO:0000256" key="7">
    <source>
        <dbReference type="ARBA" id="ARBA00035633"/>
    </source>
</evidence>
<evidence type="ECO:0000256" key="6">
    <source>
        <dbReference type="ARBA" id="ARBA00023239"/>
    </source>
</evidence>